<gene>
    <name evidence="1" type="ORF">Vafri_6448</name>
</gene>
<accession>A0A8J4EX41</accession>
<name>A0A8J4EX41_9CHLO</name>
<dbReference type="EMBL" id="BNCO01000008">
    <property type="protein sequence ID" value="GIL50325.1"/>
    <property type="molecule type" value="Genomic_DNA"/>
</dbReference>
<dbReference type="Proteomes" id="UP000747399">
    <property type="component" value="Unassembled WGS sequence"/>
</dbReference>
<evidence type="ECO:0000313" key="2">
    <source>
        <dbReference type="Proteomes" id="UP000747399"/>
    </source>
</evidence>
<proteinExistence type="predicted"/>
<sequence length="99" mass="10563">MQQGVHNVIDTGSRPAKTQEVEMAVAAMAEAEEATAKLGSMYSGSSSHAAAASSGMLRASASISVSPSSRLGKMSQQSKLGYMYDTLRIWNMEMESGWR</sequence>
<dbReference type="AlphaFoldDB" id="A0A8J4EX41"/>
<evidence type="ECO:0000313" key="1">
    <source>
        <dbReference type="EMBL" id="GIL50325.1"/>
    </source>
</evidence>
<comment type="caution">
    <text evidence="1">The sequence shown here is derived from an EMBL/GenBank/DDBJ whole genome shotgun (WGS) entry which is preliminary data.</text>
</comment>
<reference evidence="1" key="1">
    <citation type="journal article" date="2021" name="Proc. Natl. Acad. Sci. U.S.A.">
        <title>Three genomes in the algal genus Volvox reveal the fate of a haploid sex-determining region after a transition to homothallism.</title>
        <authorList>
            <person name="Yamamoto K."/>
            <person name="Hamaji T."/>
            <person name="Kawai-Toyooka H."/>
            <person name="Matsuzaki R."/>
            <person name="Takahashi F."/>
            <person name="Nishimura Y."/>
            <person name="Kawachi M."/>
            <person name="Noguchi H."/>
            <person name="Minakuchi Y."/>
            <person name="Umen J.G."/>
            <person name="Toyoda A."/>
            <person name="Nozaki H."/>
        </authorList>
    </citation>
    <scope>NUCLEOTIDE SEQUENCE</scope>
    <source>
        <strain evidence="1">NIES-3780</strain>
    </source>
</reference>
<organism evidence="1 2">
    <name type="scientific">Volvox africanus</name>
    <dbReference type="NCBI Taxonomy" id="51714"/>
    <lineage>
        <taxon>Eukaryota</taxon>
        <taxon>Viridiplantae</taxon>
        <taxon>Chlorophyta</taxon>
        <taxon>core chlorophytes</taxon>
        <taxon>Chlorophyceae</taxon>
        <taxon>CS clade</taxon>
        <taxon>Chlamydomonadales</taxon>
        <taxon>Volvocaceae</taxon>
        <taxon>Volvox</taxon>
    </lineage>
</organism>
<protein>
    <submittedName>
        <fullName evidence="1">Uncharacterized protein</fullName>
    </submittedName>
</protein>
<feature type="non-terminal residue" evidence="1">
    <location>
        <position position="1"/>
    </location>
</feature>
<keyword evidence="2" id="KW-1185">Reference proteome</keyword>